<dbReference type="SMART" id="SM01118">
    <property type="entry name" value="CYTH"/>
    <property type="match status" value="1"/>
</dbReference>
<dbReference type="InterPro" id="IPR033469">
    <property type="entry name" value="CYTH-like_dom_sf"/>
</dbReference>
<name>W0A4U9_9SPHN</name>
<reference evidence="3 4" key="1">
    <citation type="submission" date="2013-07" db="EMBL/GenBank/DDBJ databases">
        <title>Completed genome of Sphingomonas sanxanigenens NX02.</title>
        <authorList>
            <person name="Ma T."/>
            <person name="Huang H."/>
            <person name="Wu M."/>
            <person name="Li X."/>
            <person name="Li G."/>
        </authorList>
    </citation>
    <scope>NUCLEOTIDE SEQUENCE [LARGE SCALE GENOMIC DNA]</scope>
    <source>
        <strain evidence="3 4">NX02</strain>
    </source>
</reference>
<evidence type="ECO:0008006" key="5">
    <source>
        <dbReference type="Google" id="ProtNLM"/>
    </source>
</evidence>
<dbReference type="InterPro" id="IPR039013">
    <property type="entry name" value="YgiF"/>
</dbReference>
<organism evidence="3 4">
    <name type="scientific">Sphingomonas sanxanigenens DSM 19645 = NX02</name>
    <dbReference type="NCBI Taxonomy" id="1123269"/>
    <lineage>
        <taxon>Bacteria</taxon>
        <taxon>Pseudomonadati</taxon>
        <taxon>Pseudomonadota</taxon>
        <taxon>Alphaproteobacteria</taxon>
        <taxon>Sphingomonadales</taxon>
        <taxon>Sphingomonadaceae</taxon>
        <taxon>Sphingomonas</taxon>
    </lineage>
</organism>
<dbReference type="PATRIC" id="fig|1123269.5.peg.291"/>
<dbReference type="InterPro" id="IPR007899">
    <property type="entry name" value="CHAD_dom"/>
</dbReference>
<dbReference type="PROSITE" id="PS51707">
    <property type="entry name" value="CYTH"/>
    <property type="match status" value="1"/>
</dbReference>
<dbReference type="HOGENOM" id="CLU_040400_3_0_5"/>
<dbReference type="GO" id="GO:0050355">
    <property type="term" value="F:inorganic triphosphate phosphatase activity"/>
    <property type="evidence" value="ECO:0007669"/>
    <property type="project" value="InterPro"/>
</dbReference>
<gene>
    <name evidence="3" type="ORF">NX02_01430</name>
</gene>
<protein>
    <recommendedName>
        <fullName evidence="5">CHAD domain-containing protein</fullName>
    </recommendedName>
</protein>
<sequence>MGDPVEVELKLEFSAGGDAALRAAEELGAADDAAERHLVATYFDTPAADLERAGLSLRIRRDGRRHIQTLKAGGKAAGLFVRPEWDLPVRGWTPVLDDPGSPFAAMLDPAWIERIGPAFTTDVHRHRRRFGFDGARIECAIDTGRVDSGAHSDTVAELELELLDGDAAALFALARALDRHAPLRLGVLSKAERGYRLLDLAAGAGAAVRGEPIRLGAETDARGAFAAILTACLRHYRLNEALILAADGDELIHQARVALRRLRSAFTLFKPLFGDDADAARLRGELRWLAGELGSVRDIDVLIPRVDAAAQALLRAERARRFSGLRAALDLSRARALPLDLVEWMALGRWRDAAELQAVQHAPAREFAEAVLAKRFRSVRRKGRDLVGLDDEHRHRVRIDAKKLRYAADFFASCFGGDEAAAQRHAAFVKALARLQDKLGELNDVAMGAELLAGLGITATLAPEGAPRDKVLGKAAKAFDRLIDTPRFWKD</sequence>
<dbReference type="SMART" id="SM00880">
    <property type="entry name" value="CHAD"/>
    <property type="match status" value="1"/>
</dbReference>
<evidence type="ECO:0000313" key="4">
    <source>
        <dbReference type="Proteomes" id="UP000018851"/>
    </source>
</evidence>
<evidence type="ECO:0000313" key="3">
    <source>
        <dbReference type="EMBL" id="AHE52051.1"/>
    </source>
</evidence>
<dbReference type="InterPro" id="IPR038186">
    <property type="entry name" value="CHAD_dom_sf"/>
</dbReference>
<dbReference type="RefSeq" id="WP_025290423.1">
    <property type="nucleotide sequence ID" value="NZ_CP006644.1"/>
</dbReference>
<dbReference type="KEGG" id="ssan:NX02_01430"/>
<dbReference type="Pfam" id="PF05235">
    <property type="entry name" value="CHAD"/>
    <property type="match status" value="1"/>
</dbReference>
<dbReference type="eggNOG" id="COG5607">
    <property type="taxonomic scope" value="Bacteria"/>
</dbReference>
<dbReference type="STRING" id="1123269.NX02_01430"/>
<keyword evidence="4" id="KW-1185">Reference proteome</keyword>
<dbReference type="GO" id="GO:0046872">
    <property type="term" value="F:metal ion binding"/>
    <property type="evidence" value="ECO:0007669"/>
    <property type="project" value="TreeGrafter"/>
</dbReference>
<dbReference type="Gene3D" id="1.40.20.10">
    <property type="entry name" value="CHAD domain"/>
    <property type="match status" value="1"/>
</dbReference>
<dbReference type="Pfam" id="PF01928">
    <property type="entry name" value="CYTH"/>
    <property type="match status" value="1"/>
</dbReference>
<dbReference type="CDD" id="cd07756">
    <property type="entry name" value="CYTH-like_Pase_CHAD"/>
    <property type="match status" value="1"/>
</dbReference>
<feature type="domain" description="CHAD" evidence="2">
    <location>
        <begin position="218"/>
        <end position="491"/>
    </location>
</feature>
<dbReference type="AlphaFoldDB" id="W0A4U9"/>
<dbReference type="Proteomes" id="UP000018851">
    <property type="component" value="Chromosome"/>
</dbReference>
<proteinExistence type="predicted"/>
<dbReference type="EMBL" id="CP006644">
    <property type="protein sequence ID" value="AHE52051.1"/>
    <property type="molecule type" value="Genomic_DNA"/>
</dbReference>
<dbReference type="eggNOG" id="COG3025">
    <property type="taxonomic scope" value="Bacteria"/>
</dbReference>
<dbReference type="OrthoDB" id="9777271at2"/>
<dbReference type="PANTHER" id="PTHR39569">
    <property type="entry name" value="INORGANIC TRIPHOSPHATASE"/>
    <property type="match status" value="1"/>
</dbReference>
<dbReference type="PANTHER" id="PTHR39569:SF1">
    <property type="entry name" value="INORGANIC TRIPHOSPHATASE"/>
    <property type="match status" value="1"/>
</dbReference>
<evidence type="ECO:0000259" key="1">
    <source>
        <dbReference type="PROSITE" id="PS51707"/>
    </source>
</evidence>
<feature type="domain" description="CYTH" evidence="1">
    <location>
        <begin position="4"/>
        <end position="201"/>
    </location>
</feature>
<dbReference type="SUPFAM" id="SSF55154">
    <property type="entry name" value="CYTH-like phosphatases"/>
    <property type="match status" value="1"/>
</dbReference>
<dbReference type="Gene3D" id="2.40.320.10">
    <property type="entry name" value="Hypothetical Protein Pfu-838710-001"/>
    <property type="match status" value="1"/>
</dbReference>
<accession>W0A4U9</accession>
<dbReference type="InterPro" id="IPR023577">
    <property type="entry name" value="CYTH_domain"/>
</dbReference>
<evidence type="ECO:0000259" key="2">
    <source>
        <dbReference type="PROSITE" id="PS51708"/>
    </source>
</evidence>
<dbReference type="PROSITE" id="PS51708">
    <property type="entry name" value="CHAD"/>
    <property type="match status" value="1"/>
</dbReference>